<evidence type="ECO:0000313" key="1">
    <source>
        <dbReference type="EMBL" id="KFK39017.1"/>
    </source>
</evidence>
<evidence type="ECO:0000313" key="2">
    <source>
        <dbReference type="Proteomes" id="UP000029120"/>
    </source>
</evidence>
<organism evidence="1 2">
    <name type="scientific">Arabis alpina</name>
    <name type="common">Alpine rock-cress</name>
    <dbReference type="NCBI Taxonomy" id="50452"/>
    <lineage>
        <taxon>Eukaryota</taxon>
        <taxon>Viridiplantae</taxon>
        <taxon>Streptophyta</taxon>
        <taxon>Embryophyta</taxon>
        <taxon>Tracheophyta</taxon>
        <taxon>Spermatophyta</taxon>
        <taxon>Magnoliopsida</taxon>
        <taxon>eudicotyledons</taxon>
        <taxon>Gunneridae</taxon>
        <taxon>Pentapetalae</taxon>
        <taxon>rosids</taxon>
        <taxon>malvids</taxon>
        <taxon>Brassicales</taxon>
        <taxon>Brassicaceae</taxon>
        <taxon>Arabideae</taxon>
        <taxon>Arabis</taxon>
    </lineage>
</organism>
<sequence>MVVASEDRDLCLHLEGRVVLESSTMRFSVWFRVASHSWSRFDFPLTKGLHLSVFVSMIWVHCIVNCLASLGSQLNVRLVVSAPLPLTSFASGQQLIG</sequence>
<dbReference type="EMBL" id="CM002871">
    <property type="protein sequence ID" value="KFK39017.1"/>
    <property type="molecule type" value="Genomic_DNA"/>
</dbReference>
<reference evidence="2" key="1">
    <citation type="journal article" date="2015" name="Nat. Plants">
        <title>Genome expansion of Arabis alpina linked with retrotransposition and reduced symmetric DNA methylation.</title>
        <authorList>
            <person name="Willing E.M."/>
            <person name="Rawat V."/>
            <person name="Mandakova T."/>
            <person name="Maumus F."/>
            <person name="James G.V."/>
            <person name="Nordstroem K.J."/>
            <person name="Becker C."/>
            <person name="Warthmann N."/>
            <person name="Chica C."/>
            <person name="Szarzynska B."/>
            <person name="Zytnicki M."/>
            <person name="Albani M.C."/>
            <person name="Kiefer C."/>
            <person name="Bergonzi S."/>
            <person name="Castaings L."/>
            <person name="Mateos J.L."/>
            <person name="Berns M.C."/>
            <person name="Bujdoso N."/>
            <person name="Piofczyk T."/>
            <person name="de Lorenzo L."/>
            <person name="Barrero-Sicilia C."/>
            <person name="Mateos I."/>
            <person name="Piednoel M."/>
            <person name="Hagmann J."/>
            <person name="Chen-Min-Tao R."/>
            <person name="Iglesias-Fernandez R."/>
            <person name="Schuster S.C."/>
            <person name="Alonso-Blanco C."/>
            <person name="Roudier F."/>
            <person name="Carbonero P."/>
            <person name="Paz-Ares J."/>
            <person name="Davis S.J."/>
            <person name="Pecinka A."/>
            <person name="Quesneville H."/>
            <person name="Colot V."/>
            <person name="Lysak M.A."/>
            <person name="Weigel D."/>
            <person name="Coupland G."/>
            <person name="Schneeberger K."/>
        </authorList>
    </citation>
    <scope>NUCLEOTIDE SEQUENCE [LARGE SCALE GENOMIC DNA]</scope>
    <source>
        <strain evidence="2">cv. Pajares</strain>
    </source>
</reference>
<dbReference type="Proteomes" id="UP000029120">
    <property type="component" value="Chromosome 3"/>
</dbReference>
<keyword evidence="2" id="KW-1185">Reference proteome</keyword>
<accession>A0A087HA65</accession>
<dbReference type="Gramene" id="KFK39017">
    <property type="protein sequence ID" value="KFK39017"/>
    <property type="gene ID" value="AALP_AA3G189900"/>
</dbReference>
<protein>
    <submittedName>
        <fullName evidence="1">Uncharacterized protein</fullName>
    </submittedName>
</protein>
<name>A0A087HA65_ARAAL</name>
<dbReference type="AlphaFoldDB" id="A0A087HA65"/>
<proteinExistence type="predicted"/>
<gene>
    <name evidence="1" type="ordered locus">AALP_Aa3g189900</name>
</gene>